<evidence type="ECO:0000313" key="3">
    <source>
        <dbReference type="Proteomes" id="UP000238937"/>
    </source>
</evidence>
<keyword evidence="1" id="KW-1133">Transmembrane helix</keyword>
<feature type="transmembrane region" description="Helical" evidence="1">
    <location>
        <begin position="12"/>
        <end position="34"/>
    </location>
</feature>
<accession>A0A2T1G0W8</accession>
<feature type="non-terminal residue" evidence="2">
    <location>
        <position position="66"/>
    </location>
</feature>
<keyword evidence="1" id="KW-0812">Transmembrane</keyword>
<gene>
    <name evidence="2" type="ORF">C7B77_22195</name>
</gene>
<keyword evidence="1" id="KW-0472">Membrane</keyword>
<dbReference type="Proteomes" id="UP000238937">
    <property type="component" value="Unassembled WGS sequence"/>
</dbReference>
<proteinExistence type="predicted"/>
<reference evidence="2 3" key="1">
    <citation type="submission" date="2018-03" db="EMBL/GenBank/DDBJ databases">
        <title>The ancient ancestry and fast evolution of plastids.</title>
        <authorList>
            <person name="Moore K.R."/>
            <person name="Magnabosco C."/>
            <person name="Momper L."/>
            <person name="Gold D.A."/>
            <person name="Bosak T."/>
            <person name="Fournier G.P."/>
        </authorList>
    </citation>
    <scope>NUCLEOTIDE SEQUENCE [LARGE SCALE GENOMIC DNA]</scope>
    <source>
        <strain evidence="2 3">CCALA 037</strain>
    </source>
</reference>
<dbReference type="EMBL" id="PVWO01000379">
    <property type="protein sequence ID" value="PSB50898.1"/>
    <property type="molecule type" value="Genomic_DNA"/>
</dbReference>
<dbReference type="InterPro" id="IPR007136">
    <property type="entry name" value="DUF347"/>
</dbReference>
<comment type="caution">
    <text evidence="2">The sequence shown here is derived from an EMBL/GenBank/DDBJ whole genome shotgun (WGS) entry which is preliminary data.</text>
</comment>
<name>A0A2T1G0W8_9CYAN</name>
<dbReference type="AlphaFoldDB" id="A0A2T1G0W8"/>
<keyword evidence="3" id="KW-1185">Reference proteome</keyword>
<organism evidence="2 3">
    <name type="scientific">Chamaesiphon polymorphus CCALA 037</name>
    <dbReference type="NCBI Taxonomy" id="2107692"/>
    <lineage>
        <taxon>Bacteria</taxon>
        <taxon>Bacillati</taxon>
        <taxon>Cyanobacteriota</taxon>
        <taxon>Cyanophyceae</taxon>
        <taxon>Gomontiellales</taxon>
        <taxon>Chamaesiphonaceae</taxon>
        <taxon>Chamaesiphon</taxon>
    </lineage>
</organism>
<sequence length="66" mass="7126">MKATTNTNEQDILSKVPAVTLSFWIIKILATTLGETGGDALSMSMNFGYLFSTAIFAGIFLSLIHI</sequence>
<evidence type="ECO:0000256" key="1">
    <source>
        <dbReference type="SAM" id="Phobius"/>
    </source>
</evidence>
<evidence type="ECO:0000313" key="2">
    <source>
        <dbReference type="EMBL" id="PSB50898.1"/>
    </source>
</evidence>
<dbReference type="Pfam" id="PF03988">
    <property type="entry name" value="DUF347"/>
    <property type="match status" value="1"/>
</dbReference>
<feature type="transmembrane region" description="Helical" evidence="1">
    <location>
        <begin position="46"/>
        <end position="64"/>
    </location>
</feature>
<protein>
    <submittedName>
        <fullName evidence="2">Uncharacterized protein</fullName>
    </submittedName>
</protein>